<proteinExistence type="predicted"/>
<evidence type="ECO:0000313" key="1">
    <source>
        <dbReference type="EMBL" id="MFC4566123.1"/>
    </source>
</evidence>
<name>A0ABV9E810_9ACTN</name>
<dbReference type="EMBL" id="JBHSFQ010000095">
    <property type="protein sequence ID" value="MFC4566123.1"/>
    <property type="molecule type" value="Genomic_DNA"/>
</dbReference>
<feature type="non-terminal residue" evidence="1">
    <location>
        <position position="233"/>
    </location>
</feature>
<sequence length="233" mass="25365">MKTNLDALLTALYVHLDDHVLPAHEQRRKPGPPRLLTDAELVCVATAQVLLGCDAEHHWLRVAPSRIGHLFPRLPVQSEYNRQVRALAPVLFAVAMWLARAIPTYQEKLRLMDGTPVRCGASRVTVNRSGLGEVAGYGMDKSHHAFYWGAKLLLITTTDGAVCAFSLAHPKELDERKQALHLLHVQECAPGPCPIVCDKGFAGAGIERAAAALGHVLIRPARRDEDGSGAFPG</sequence>
<evidence type="ECO:0008006" key="3">
    <source>
        <dbReference type="Google" id="ProtNLM"/>
    </source>
</evidence>
<dbReference type="Proteomes" id="UP001595923">
    <property type="component" value="Unassembled WGS sequence"/>
</dbReference>
<reference evidence="2" key="1">
    <citation type="journal article" date="2019" name="Int. J. Syst. Evol. Microbiol.">
        <title>The Global Catalogue of Microorganisms (GCM) 10K type strain sequencing project: providing services to taxonomists for standard genome sequencing and annotation.</title>
        <authorList>
            <consortium name="The Broad Institute Genomics Platform"/>
            <consortium name="The Broad Institute Genome Sequencing Center for Infectious Disease"/>
            <person name="Wu L."/>
            <person name="Ma J."/>
        </authorList>
    </citation>
    <scope>NUCLEOTIDE SEQUENCE [LARGE SCALE GENOMIC DNA]</scope>
    <source>
        <strain evidence="2">XZYJ18</strain>
    </source>
</reference>
<dbReference type="RefSeq" id="WP_378580731.1">
    <property type="nucleotide sequence ID" value="NZ_JBHSFQ010000095.1"/>
</dbReference>
<organism evidence="1 2">
    <name type="scientific">Nocardiopsis mangrovi</name>
    <dbReference type="NCBI Taxonomy" id="1179818"/>
    <lineage>
        <taxon>Bacteria</taxon>
        <taxon>Bacillati</taxon>
        <taxon>Actinomycetota</taxon>
        <taxon>Actinomycetes</taxon>
        <taxon>Streptosporangiales</taxon>
        <taxon>Nocardiopsidaceae</taxon>
        <taxon>Nocardiopsis</taxon>
    </lineage>
</organism>
<accession>A0ABV9E810</accession>
<evidence type="ECO:0000313" key="2">
    <source>
        <dbReference type="Proteomes" id="UP001595923"/>
    </source>
</evidence>
<gene>
    <name evidence="1" type="ORF">ACFO4E_30080</name>
</gene>
<comment type="caution">
    <text evidence="1">The sequence shown here is derived from an EMBL/GenBank/DDBJ whole genome shotgun (WGS) entry which is preliminary data.</text>
</comment>
<protein>
    <recommendedName>
        <fullName evidence="3">Transposase</fullName>
    </recommendedName>
</protein>
<keyword evidence="2" id="KW-1185">Reference proteome</keyword>